<evidence type="ECO:0000313" key="4">
    <source>
        <dbReference type="EMBL" id="MBK1629601.1"/>
    </source>
</evidence>
<protein>
    <submittedName>
        <fullName evidence="4">Thioredoxin</fullName>
    </submittedName>
</protein>
<dbReference type="CDD" id="cd02951">
    <property type="entry name" value="SoxW"/>
    <property type="match status" value="1"/>
</dbReference>
<feature type="chain" id="PRO_5045247316" evidence="2">
    <location>
        <begin position="22"/>
        <end position="347"/>
    </location>
</feature>
<evidence type="ECO:0000259" key="3">
    <source>
        <dbReference type="PROSITE" id="PS51352"/>
    </source>
</evidence>
<dbReference type="PANTHER" id="PTHR15337:SF11">
    <property type="entry name" value="THIOREDOXIN DOMAIN-CONTAINING PROTEIN"/>
    <property type="match status" value="1"/>
</dbReference>
<evidence type="ECO:0000256" key="1">
    <source>
        <dbReference type="ARBA" id="ARBA00022729"/>
    </source>
</evidence>
<dbReference type="PROSITE" id="PS51352">
    <property type="entry name" value="THIOREDOXIN_2"/>
    <property type="match status" value="1"/>
</dbReference>
<dbReference type="InterPro" id="IPR036249">
    <property type="entry name" value="Thioredoxin-like_sf"/>
</dbReference>
<name>A0ABS1CCG2_9GAMM</name>
<feature type="domain" description="Thioredoxin" evidence="3">
    <location>
        <begin position="16"/>
        <end position="166"/>
    </location>
</feature>
<dbReference type="Pfam" id="PF13098">
    <property type="entry name" value="Thioredoxin_2"/>
    <property type="match status" value="2"/>
</dbReference>
<accession>A0ABS1CCG2</accession>
<comment type="caution">
    <text evidence="4">The sequence shown here is derived from an EMBL/GenBank/DDBJ whole genome shotgun (WGS) entry which is preliminary data.</text>
</comment>
<dbReference type="InterPro" id="IPR051099">
    <property type="entry name" value="AGR/TXD"/>
</dbReference>
<dbReference type="SUPFAM" id="SSF52833">
    <property type="entry name" value="Thioredoxin-like"/>
    <property type="match status" value="2"/>
</dbReference>
<dbReference type="InterPro" id="IPR013766">
    <property type="entry name" value="Thioredoxin_domain"/>
</dbReference>
<reference evidence="4 5" key="1">
    <citation type="journal article" date="2020" name="Microorganisms">
        <title>Osmotic Adaptation and Compatible Solute Biosynthesis of Phototrophic Bacteria as Revealed from Genome Analyses.</title>
        <authorList>
            <person name="Imhoff J.F."/>
            <person name="Rahn T."/>
            <person name="Kunzel S."/>
            <person name="Keller A."/>
            <person name="Neulinger S.C."/>
        </authorList>
    </citation>
    <scope>NUCLEOTIDE SEQUENCE [LARGE SCALE GENOMIC DNA]</scope>
    <source>
        <strain evidence="4 5">DSM 6210</strain>
    </source>
</reference>
<dbReference type="PANTHER" id="PTHR15337">
    <property type="entry name" value="ANTERIOR GRADIENT PROTEIN-RELATED"/>
    <property type="match status" value="1"/>
</dbReference>
<keyword evidence="5" id="KW-1185">Reference proteome</keyword>
<evidence type="ECO:0000256" key="2">
    <source>
        <dbReference type="SAM" id="SignalP"/>
    </source>
</evidence>
<dbReference type="EMBL" id="NRRV01000003">
    <property type="protein sequence ID" value="MBK1629601.1"/>
    <property type="molecule type" value="Genomic_DNA"/>
</dbReference>
<dbReference type="Proteomes" id="UP000748752">
    <property type="component" value="Unassembled WGS sequence"/>
</dbReference>
<dbReference type="InterPro" id="IPR012336">
    <property type="entry name" value="Thioredoxin-like_fold"/>
</dbReference>
<sequence length="347" mass="39180">MRLTALLLLLAASYALQPALAASDAEVLTELENPGYHSKPDWFKNSFLDIREDVSDAAEAGKRVMLYFYQDGCPYCEKLLRENFADQEISQTARDGFDVIAINIWGDREVTDTAGAATTEKQFAAALGVQYTPTILLLDEDANAVLRIDGYYPPHQFHAGLQYVALKRERDGESFRDFYQRQDAKAASGELHQEPGFLEPPLKLADNRAESERPLVVMFEQPVCTACDELHHDILRRDPVALALTNLDAVVVDTYSKDSIQTPDGRDMPIRDWAAELGINYTPSLVFFDTEGEEVFRTDGYLKAFHIHGLLDYVATGAYAHQPNFQRWLQHRTDALHARGIDYDLMR</sequence>
<dbReference type="InterPro" id="IPR041737">
    <property type="entry name" value="SoxW"/>
</dbReference>
<evidence type="ECO:0000313" key="5">
    <source>
        <dbReference type="Proteomes" id="UP000748752"/>
    </source>
</evidence>
<organism evidence="4 5">
    <name type="scientific">Thiohalocapsa halophila</name>
    <dbReference type="NCBI Taxonomy" id="69359"/>
    <lineage>
        <taxon>Bacteria</taxon>
        <taxon>Pseudomonadati</taxon>
        <taxon>Pseudomonadota</taxon>
        <taxon>Gammaproteobacteria</taxon>
        <taxon>Chromatiales</taxon>
        <taxon>Chromatiaceae</taxon>
        <taxon>Thiohalocapsa</taxon>
    </lineage>
</organism>
<proteinExistence type="predicted"/>
<dbReference type="Gene3D" id="3.40.30.10">
    <property type="entry name" value="Glutaredoxin"/>
    <property type="match status" value="2"/>
</dbReference>
<feature type="signal peptide" evidence="2">
    <location>
        <begin position="1"/>
        <end position="21"/>
    </location>
</feature>
<keyword evidence="1 2" id="KW-0732">Signal</keyword>
<gene>
    <name evidence="4" type="ORF">CKO31_02365</name>
</gene>